<protein>
    <submittedName>
        <fullName evidence="2">Uncharacterized protein</fullName>
    </submittedName>
</protein>
<organism evidence="2 3">
    <name type="scientific">Kribbella pratensis</name>
    <dbReference type="NCBI Taxonomy" id="2512112"/>
    <lineage>
        <taxon>Bacteria</taxon>
        <taxon>Bacillati</taxon>
        <taxon>Actinomycetota</taxon>
        <taxon>Actinomycetes</taxon>
        <taxon>Propionibacteriales</taxon>
        <taxon>Kribbellaceae</taxon>
        <taxon>Kribbella</taxon>
    </lineage>
</organism>
<evidence type="ECO:0000313" key="3">
    <source>
        <dbReference type="Proteomes" id="UP000295060"/>
    </source>
</evidence>
<name>A0ABY2FGL6_9ACTN</name>
<evidence type="ECO:0000313" key="2">
    <source>
        <dbReference type="EMBL" id="TDW90515.1"/>
    </source>
</evidence>
<gene>
    <name evidence="2" type="ORF">EV137_4334</name>
</gene>
<dbReference type="Gene3D" id="3.40.91.30">
    <property type="match status" value="1"/>
</dbReference>
<sequence>MSRIAPIETHYAGCHFRSRLEARWAVFFDSLDIPWLYEPEGYHLGDAGAYLPDFLLYPDTTDAVWFEVKGGFPRSDEIRKGQALSAGIGIRAFIYYAPLGLPAPDSLKSMPADEFTTREELWHWDNQDGWFSLPGGPMRWATNFSPTAFMFSPDDTGTPRTNSWWCVDRLRPLRAASLEGPRPSGTLSRPRRGSGSEYQGVPELWPLIATTARGIHGRSICALRVRLRGTAANHPNE</sequence>
<accession>A0ABY2FGL6</accession>
<evidence type="ECO:0000256" key="1">
    <source>
        <dbReference type="SAM" id="MobiDB-lite"/>
    </source>
</evidence>
<dbReference type="Proteomes" id="UP000295060">
    <property type="component" value="Unassembled WGS sequence"/>
</dbReference>
<dbReference type="EMBL" id="SODU01000002">
    <property type="protein sequence ID" value="TDW90515.1"/>
    <property type="molecule type" value="Genomic_DNA"/>
</dbReference>
<reference evidence="2 3" key="1">
    <citation type="submission" date="2019-03" db="EMBL/GenBank/DDBJ databases">
        <title>Genomic Encyclopedia of Type Strains, Phase III (KMG-III): the genomes of soil and plant-associated and newly described type strains.</title>
        <authorList>
            <person name="Whitman W."/>
        </authorList>
    </citation>
    <scope>NUCLEOTIDE SEQUENCE [LARGE SCALE GENOMIC DNA]</scope>
    <source>
        <strain evidence="2 3">VKMAc-2574</strain>
    </source>
</reference>
<keyword evidence="3" id="KW-1185">Reference proteome</keyword>
<proteinExistence type="predicted"/>
<feature type="region of interest" description="Disordered" evidence="1">
    <location>
        <begin position="177"/>
        <end position="197"/>
    </location>
</feature>
<comment type="caution">
    <text evidence="2">The sequence shown here is derived from an EMBL/GenBank/DDBJ whole genome shotgun (WGS) entry which is preliminary data.</text>
</comment>